<organism evidence="1">
    <name type="scientific">viral metagenome</name>
    <dbReference type="NCBI Taxonomy" id="1070528"/>
    <lineage>
        <taxon>unclassified sequences</taxon>
        <taxon>metagenomes</taxon>
        <taxon>organismal metagenomes</taxon>
    </lineage>
</organism>
<accession>A0A6C0LSJ3</accession>
<proteinExistence type="predicted"/>
<sequence length="298" mass="35163">MTVEKFDDINVTTKTYTAYTNLQFNLVELFNILPITEYVVLPKKRGRKKKEGVTVDPNKDVPFGSIVTLNHEGVIRGIRLKPSAKKKPGYFRNAVAVVMILDKPINIKVCQSGSFQMTGCKNWEHAETCIYTIWEYIRDHTEVYKSNSINNVIELYIIPSMRNIDFDIGFKVNREIFHKYMDKQTNIYSLLETSFGYTGVIVKFPITNDINDMKIRYCKWDDNKWEKKDVLYREFLDTLPEKEKQKKLTKQKYNTFLVFHSGRVIFSGMTSFFMRDVYYDFQKLIENGYDVIKEKLEK</sequence>
<name>A0A6C0LSJ3_9ZZZZ</name>
<evidence type="ECO:0000313" key="1">
    <source>
        <dbReference type="EMBL" id="QHU33846.1"/>
    </source>
</evidence>
<dbReference type="AlphaFoldDB" id="A0A6C0LSJ3"/>
<reference evidence="1" key="1">
    <citation type="journal article" date="2020" name="Nature">
        <title>Giant virus diversity and host interactions through global metagenomics.</title>
        <authorList>
            <person name="Schulz F."/>
            <person name="Roux S."/>
            <person name="Paez-Espino D."/>
            <person name="Jungbluth S."/>
            <person name="Walsh D.A."/>
            <person name="Denef V.J."/>
            <person name="McMahon K.D."/>
            <person name="Konstantinidis K.T."/>
            <person name="Eloe-Fadrosh E.A."/>
            <person name="Kyrpides N.C."/>
            <person name="Woyke T."/>
        </authorList>
    </citation>
    <scope>NUCLEOTIDE SEQUENCE</scope>
    <source>
        <strain evidence="1">GVMAG-S-1016704-142</strain>
    </source>
</reference>
<protein>
    <submittedName>
        <fullName evidence="1">Uncharacterized protein</fullName>
    </submittedName>
</protein>
<dbReference type="EMBL" id="MN740564">
    <property type="protein sequence ID" value="QHU33846.1"/>
    <property type="molecule type" value="Genomic_DNA"/>
</dbReference>